<keyword evidence="2" id="KW-0812">Transmembrane</keyword>
<dbReference type="AlphaFoldDB" id="A0A9P3HF10"/>
<name>A0A9P3HF10_9FUNG</name>
<feature type="region of interest" description="Disordered" evidence="1">
    <location>
        <begin position="389"/>
        <end position="456"/>
    </location>
</feature>
<evidence type="ECO:0000256" key="1">
    <source>
        <dbReference type="SAM" id="MobiDB-lite"/>
    </source>
</evidence>
<keyword evidence="2" id="KW-1133">Transmembrane helix</keyword>
<feature type="transmembrane region" description="Helical" evidence="2">
    <location>
        <begin position="361"/>
        <end position="380"/>
    </location>
</feature>
<keyword evidence="2" id="KW-0472">Membrane</keyword>
<feature type="transmembrane region" description="Helical" evidence="2">
    <location>
        <begin position="74"/>
        <end position="96"/>
    </location>
</feature>
<organism evidence="3 4">
    <name type="scientific">Entomortierella parvispora</name>
    <dbReference type="NCBI Taxonomy" id="205924"/>
    <lineage>
        <taxon>Eukaryota</taxon>
        <taxon>Fungi</taxon>
        <taxon>Fungi incertae sedis</taxon>
        <taxon>Mucoromycota</taxon>
        <taxon>Mortierellomycotina</taxon>
        <taxon>Mortierellomycetes</taxon>
        <taxon>Mortierellales</taxon>
        <taxon>Mortierellaceae</taxon>
        <taxon>Entomortierella</taxon>
    </lineage>
</organism>
<feature type="transmembrane region" description="Helical" evidence="2">
    <location>
        <begin position="125"/>
        <end position="148"/>
    </location>
</feature>
<keyword evidence="4" id="KW-1185">Reference proteome</keyword>
<sequence length="806" mass="86341">MVNITAFLLQYATATSTAPSIPSSTSVPSFKTPPFLHQSISEKDSLLTLDPSLPHLCDWTREAFDCRDYEFVRWMLVTSAILHAVMGTFCMLLLVYRNRGWNRKVVTELFSMVGTGIRPKPMDCIIFFVCIACFIKVPANLILVFDVLRDSWWLRVAIEQMYWVMVSFAFSTYFVGLLYAMPVTTREGIFAVYQPETSYGAKPLRPIHVLTPTTFQKNCMLATGAIYPLIGAGIGIASGAMHDVNQPDKARILILAQYSNWALIHFSLAVMFFYYGLKYTFILRANIIIAEQALKAPRAAFGIGNLISRSPARFLFIQLQITGFGGSAVMILAGFLCLIWVLFHDKILTMQQPNLPRAMGFFWTCAIAVAYFVIMILITVQSIKNRRRGINNNTSTTTTCSPHPSSGRLGPATGTKASAHKGSNSQSHSGGISSNAVGPLDSSKGGRYMSSDPEACLSQVSSNDLSTLHSVVSDKSDKHSMEKAHDSFYEGIGSEELTMHAATLARGGAGGSAKGYESDRDSLKAPASLTPPPRPLPAPLSLNYGLSYGDAHGRNQYGSSSPTMSPTSDSYSIGSHHFSLLPTGPSPSQIRESVFGGRTPREETSSSSSRDRTTSPPPQSPTSPTSPTSPLSGGFHLPSFHRSSHKPGKRNSVTSRPSISSLRSAASTAATTTPASPATNPSTRTSNSPSTQHPQQRLQQHQSQMSSLSLSTTLTNSSIISVQASPPSSSGIPQPLRQLSQPLPGTGAPNGGRKKSSAGLVTGSSSPATATSSTMSLSAPIPSSSASASRGAGGGYKNHGIEMVNL</sequence>
<dbReference type="Proteomes" id="UP000827284">
    <property type="component" value="Unassembled WGS sequence"/>
</dbReference>
<reference evidence="3" key="1">
    <citation type="submission" date="2021-11" db="EMBL/GenBank/DDBJ databases">
        <authorList>
            <person name="Herlambang A."/>
            <person name="Guo Y."/>
            <person name="Takashima Y."/>
            <person name="Nishizawa T."/>
        </authorList>
    </citation>
    <scope>NUCLEOTIDE SEQUENCE</scope>
    <source>
        <strain evidence="3">E1425</strain>
    </source>
</reference>
<feature type="compositionally biased region" description="Low complexity" evidence="1">
    <location>
        <begin position="559"/>
        <end position="572"/>
    </location>
</feature>
<evidence type="ECO:0000313" key="3">
    <source>
        <dbReference type="EMBL" id="GJJ75138.1"/>
    </source>
</evidence>
<feature type="transmembrane region" description="Helical" evidence="2">
    <location>
        <begin position="314"/>
        <end position="341"/>
    </location>
</feature>
<reference evidence="3" key="2">
    <citation type="journal article" date="2022" name="Microbiol. Resour. Announc.">
        <title>Whole-Genome Sequence of Entomortierella parvispora E1425, a Mucoromycotan Fungus Associated with Burkholderiaceae-Related Endosymbiotic Bacteria.</title>
        <authorList>
            <person name="Herlambang A."/>
            <person name="Guo Y."/>
            <person name="Takashima Y."/>
            <person name="Narisawa K."/>
            <person name="Ohta H."/>
            <person name="Nishizawa T."/>
        </authorList>
    </citation>
    <scope>NUCLEOTIDE SEQUENCE</scope>
    <source>
        <strain evidence="3">E1425</strain>
    </source>
</reference>
<comment type="caution">
    <text evidence="3">The sequence shown here is derived from an EMBL/GenBank/DDBJ whole genome shotgun (WGS) entry which is preliminary data.</text>
</comment>
<proteinExistence type="predicted"/>
<gene>
    <name evidence="3" type="ORF">EMPS_07496</name>
</gene>
<feature type="transmembrane region" description="Helical" evidence="2">
    <location>
        <begin position="160"/>
        <end position="180"/>
    </location>
</feature>
<feature type="compositionally biased region" description="Low complexity" evidence="1">
    <location>
        <begin position="422"/>
        <end position="434"/>
    </location>
</feature>
<dbReference type="OrthoDB" id="2131431at2759"/>
<feature type="compositionally biased region" description="Pro residues" evidence="1">
    <location>
        <begin position="529"/>
        <end position="538"/>
    </location>
</feature>
<feature type="transmembrane region" description="Helical" evidence="2">
    <location>
        <begin position="258"/>
        <end position="277"/>
    </location>
</feature>
<feature type="compositionally biased region" description="Basic and acidic residues" evidence="1">
    <location>
        <begin position="599"/>
        <end position="613"/>
    </location>
</feature>
<protein>
    <submittedName>
        <fullName evidence="3">Uncharacterized protein</fullName>
    </submittedName>
</protein>
<feature type="compositionally biased region" description="Low complexity" evidence="1">
    <location>
        <begin position="764"/>
        <end position="790"/>
    </location>
</feature>
<accession>A0A9P3HF10</accession>
<feature type="region of interest" description="Disordered" evidence="1">
    <location>
        <begin position="507"/>
        <end position="806"/>
    </location>
</feature>
<dbReference type="EMBL" id="BQFW01000010">
    <property type="protein sequence ID" value="GJJ75138.1"/>
    <property type="molecule type" value="Genomic_DNA"/>
</dbReference>
<feature type="compositionally biased region" description="Polar residues" evidence="1">
    <location>
        <begin position="719"/>
        <end position="732"/>
    </location>
</feature>
<evidence type="ECO:0000256" key="2">
    <source>
        <dbReference type="SAM" id="Phobius"/>
    </source>
</evidence>
<feature type="compositionally biased region" description="Low complexity" evidence="1">
    <location>
        <begin position="654"/>
        <end position="718"/>
    </location>
</feature>
<feature type="compositionally biased region" description="Low complexity" evidence="1">
    <location>
        <begin position="733"/>
        <end position="744"/>
    </location>
</feature>
<feature type="transmembrane region" description="Helical" evidence="2">
    <location>
        <begin position="219"/>
        <end position="238"/>
    </location>
</feature>
<evidence type="ECO:0000313" key="4">
    <source>
        <dbReference type="Proteomes" id="UP000827284"/>
    </source>
</evidence>